<gene>
    <name evidence="3" type="ORF">RhiXN_12243</name>
</gene>
<dbReference type="GO" id="GO:0015074">
    <property type="term" value="P:DNA integration"/>
    <property type="evidence" value="ECO:0007669"/>
    <property type="project" value="InterPro"/>
</dbReference>
<dbReference type="SUPFAM" id="SSF53098">
    <property type="entry name" value="Ribonuclease H-like"/>
    <property type="match status" value="1"/>
</dbReference>
<dbReference type="InterPro" id="IPR036397">
    <property type="entry name" value="RNaseH_sf"/>
</dbReference>
<dbReference type="PROSITE" id="PS50994">
    <property type="entry name" value="INTEGRASE"/>
    <property type="match status" value="1"/>
</dbReference>
<dbReference type="Proteomes" id="UP000650533">
    <property type="component" value="Chromosome 15"/>
</dbReference>
<dbReference type="GeneID" id="67034521"/>
<dbReference type="AlphaFoldDB" id="A0A8H8PAU0"/>
<evidence type="ECO:0000259" key="2">
    <source>
        <dbReference type="PROSITE" id="PS50994"/>
    </source>
</evidence>
<proteinExistence type="predicted"/>
<dbReference type="Pfam" id="PF00665">
    <property type="entry name" value="rve"/>
    <property type="match status" value="1"/>
</dbReference>
<evidence type="ECO:0000313" key="4">
    <source>
        <dbReference type="Proteomes" id="UP000650533"/>
    </source>
</evidence>
<feature type="domain" description="Integrase catalytic" evidence="2">
    <location>
        <begin position="30"/>
        <end position="160"/>
    </location>
</feature>
<dbReference type="InterPro" id="IPR001584">
    <property type="entry name" value="Integrase_cat-core"/>
</dbReference>
<dbReference type="RefSeq" id="XP_043186819.1">
    <property type="nucleotide sequence ID" value="XM_043332058.1"/>
</dbReference>
<protein>
    <submittedName>
        <fullName evidence="3">Retrotransposable element Tf2 protein</fullName>
    </submittedName>
</protein>
<dbReference type="GO" id="GO:0005634">
    <property type="term" value="C:nucleus"/>
    <property type="evidence" value="ECO:0007669"/>
    <property type="project" value="UniProtKB-ARBA"/>
</dbReference>
<dbReference type="EMBL" id="CP059672">
    <property type="protein sequence ID" value="QRW26582.1"/>
    <property type="molecule type" value="Genomic_DNA"/>
</dbReference>
<dbReference type="PANTHER" id="PTHR37984">
    <property type="entry name" value="PROTEIN CBG26694"/>
    <property type="match status" value="1"/>
</dbReference>
<evidence type="ECO:0000313" key="3">
    <source>
        <dbReference type="EMBL" id="QRW26582.1"/>
    </source>
</evidence>
<dbReference type="PANTHER" id="PTHR37984:SF15">
    <property type="entry name" value="INTEGRASE CATALYTIC DOMAIN-CONTAINING PROTEIN"/>
    <property type="match status" value="1"/>
</dbReference>
<evidence type="ECO:0000256" key="1">
    <source>
        <dbReference type="ARBA" id="ARBA00022884"/>
    </source>
</evidence>
<name>A0A8H8PAU0_9AGAM</name>
<organism evidence="3 4">
    <name type="scientific">Rhizoctonia solani</name>
    <dbReference type="NCBI Taxonomy" id="456999"/>
    <lineage>
        <taxon>Eukaryota</taxon>
        <taxon>Fungi</taxon>
        <taxon>Dikarya</taxon>
        <taxon>Basidiomycota</taxon>
        <taxon>Agaricomycotina</taxon>
        <taxon>Agaricomycetes</taxon>
        <taxon>Cantharellales</taxon>
        <taxon>Ceratobasidiaceae</taxon>
        <taxon>Rhizoctonia</taxon>
    </lineage>
</organism>
<accession>A0A8H8PAU0</accession>
<dbReference type="Gene3D" id="3.30.420.10">
    <property type="entry name" value="Ribonuclease H-like superfamily/Ribonuclease H"/>
    <property type="match status" value="1"/>
</dbReference>
<dbReference type="GO" id="GO:0003723">
    <property type="term" value="F:RNA binding"/>
    <property type="evidence" value="ECO:0007669"/>
    <property type="project" value="UniProtKB-KW"/>
</dbReference>
<sequence>MKSSAKEWVKCCPTCQANWRAHAPAIALKPLEVPLFLFHTILYNFITGFPKSQGHNAILVVIDSFSKFGHFIPTSKKVSAKGLADLFVTHVWKLHGLPVKTVSDRGTMFTGKFLRALYQQLGIRPSFSSAYHPESNGQTERVNQFIKFYLRSYVTADHSD</sequence>
<dbReference type="InterPro" id="IPR050951">
    <property type="entry name" value="Retrovirus_Pol_polyprotein"/>
</dbReference>
<dbReference type="KEGG" id="rsx:RhiXN_12243"/>
<reference evidence="3" key="1">
    <citation type="submission" date="2020-05" db="EMBL/GenBank/DDBJ databases">
        <title>Evolutionary and genomic comparisons of hybrid uninucleate and nonhybrid Rhizoctonia fungi.</title>
        <authorList>
            <person name="Li C."/>
            <person name="Chen X."/>
        </authorList>
    </citation>
    <scope>NUCLEOTIDE SEQUENCE</scope>
    <source>
        <strain evidence="3">AG-1 IA</strain>
    </source>
</reference>
<keyword evidence="1" id="KW-0694">RNA-binding</keyword>
<dbReference type="InterPro" id="IPR012337">
    <property type="entry name" value="RNaseH-like_sf"/>
</dbReference>